<feature type="transmembrane region" description="Helical" evidence="2">
    <location>
        <begin position="803"/>
        <end position="828"/>
    </location>
</feature>
<name>A0A1R2CNR3_9CILI</name>
<evidence type="ECO:0000313" key="3">
    <source>
        <dbReference type="EMBL" id="OMJ90649.1"/>
    </source>
</evidence>
<dbReference type="EMBL" id="MPUH01000098">
    <property type="protein sequence ID" value="OMJ90649.1"/>
    <property type="molecule type" value="Genomic_DNA"/>
</dbReference>
<feature type="compositionally biased region" description="Polar residues" evidence="1">
    <location>
        <begin position="9"/>
        <end position="20"/>
    </location>
</feature>
<dbReference type="PANTHER" id="PTHR13018:SF135">
    <property type="entry name" value="CSC1_OSCA1-LIKE 7TM REGION DOMAIN-CONTAINING PROTEIN"/>
    <property type="match status" value="1"/>
</dbReference>
<feature type="region of interest" description="Disordered" evidence="1">
    <location>
        <begin position="1"/>
        <end position="20"/>
    </location>
</feature>
<accession>A0A1R2CNR3</accession>
<evidence type="ECO:0000256" key="2">
    <source>
        <dbReference type="SAM" id="Phobius"/>
    </source>
</evidence>
<dbReference type="GO" id="GO:0005886">
    <property type="term" value="C:plasma membrane"/>
    <property type="evidence" value="ECO:0007669"/>
    <property type="project" value="TreeGrafter"/>
</dbReference>
<organism evidence="3 4">
    <name type="scientific">Stentor coeruleus</name>
    <dbReference type="NCBI Taxonomy" id="5963"/>
    <lineage>
        <taxon>Eukaryota</taxon>
        <taxon>Sar</taxon>
        <taxon>Alveolata</taxon>
        <taxon>Ciliophora</taxon>
        <taxon>Postciliodesmatophora</taxon>
        <taxon>Heterotrichea</taxon>
        <taxon>Heterotrichida</taxon>
        <taxon>Stentoridae</taxon>
        <taxon>Stentor</taxon>
    </lineage>
</organism>
<keyword evidence="2" id="KW-0812">Transmembrane</keyword>
<sequence>MASPANLIISKTQPKRSNSFDSQIEVLDEHPKTTNTKFNKLATSIASVSTIGNISQRCNISNNIQITDLENNPKYDMQNNNIITTSGVLDSKEDSNSDSDSESSSFQQGSLKKQKTLEDMTTLGDKNKAETYRNKHMIRKIIDGNYEKYSIINTSTAELGEYGAGLELYFNFVKQLGYLFTIISLISVWPIYENNSGNGLRHGAAKQWWSYWTVANQKSLSLDSLKLAEEDLSFINQNRIMLSIADFICGLCFIIFLIRYSIHSRKIVTENFKNNVTAADYAVEVKGIPKNFSDTGLLKEHFEQYGEVCEVYLARKYNGLLNEYKKRAELSVKLGYERAVALKKGFKNEGKIKKLEIKIQKFDKTIHQKFKKGHITHNQLPVNRGFLIYNRLDDKKTCLKECKAIKRCCRSSVVPIEQYFLGKHILKVKQTTEPSNILWENLEISRWNRLLRKSVSIFLALVVLIASIVIIYIMKAYNSSLPSDVYCIQELKINPNQSFSTAKKIYTSNNESFCYCKFQSWSDIMSDTDINSYCNYFVLKIITNLMIKFCSSCGVIFVNFLLRTIFKRLSKFERVSNKTKEQLNIMVKVFIAQFINTALIILIVNANFDKVSAIYYIPYTKMIFTGEFSDFTREWYVNVGESLVFTMIVCIFSPHLLTLMIICPFNYCKRRCFYKLYKTQKSLNRSYAGPEFDLACRNSQVLNLIFTCYLYSSTIPFLNIIATVALFVLYWTDKILVLRHYRKPPLLSYHLNNAAIKFIPIIIIIHSCFAIHMYGSESVFPTEVKENSNDQVQVKENSIFDRLFSIPGILNISIIISAGFTALMLFFYTDVLSICKKHKNQVETETQECQGTYREELETIKKHGLHTYKILENPDYHDLVISLDNGAIKVLSLRTSNETRPPLTRSRTFS</sequence>
<dbReference type="AlphaFoldDB" id="A0A1R2CNR3"/>
<dbReference type="InterPro" id="IPR045122">
    <property type="entry name" value="Csc1-like"/>
</dbReference>
<feature type="transmembrane region" description="Helical" evidence="2">
    <location>
        <begin position="455"/>
        <end position="474"/>
    </location>
</feature>
<dbReference type="GO" id="GO:0005227">
    <property type="term" value="F:calcium-activated cation channel activity"/>
    <property type="evidence" value="ECO:0007669"/>
    <property type="project" value="InterPro"/>
</dbReference>
<gene>
    <name evidence="3" type="ORF">SteCoe_6926</name>
</gene>
<evidence type="ECO:0000256" key="1">
    <source>
        <dbReference type="SAM" id="MobiDB-lite"/>
    </source>
</evidence>
<feature type="region of interest" description="Disordered" evidence="1">
    <location>
        <begin position="88"/>
        <end position="122"/>
    </location>
</feature>
<comment type="caution">
    <text evidence="3">The sequence shown here is derived from an EMBL/GenBank/DDBJ whole genome shotgun (WGS) entry which is preliminary data.</text>
</comment>
<feature type="transmembrane region" description="Helical" evidence="2">
    <location>
        <begin position="643"/>
        <end position="668"/>
    </location>
</feature>
<dbReference type="InterPro" id="IPR035979">
    <property type="entry name" value="RBD_domain_sf"/>
</dbReference>
<feature type="transmembrane region" description="Helical" evidence="2">
    <location>
        <begin position="240"/>
        <end position="258"/>
    </location>
</feature>
<dbReference type="OrthoDB" id="291748at2759"/>
<evidence type="ECO:0000313" key="4">
    <source>
        <dbReference type="Proteomes" id="UP000187209"/>
    </source>
</evidence>
<feature type="transmembrane region" description="Helical" evidence="2">
    <location>
        <begin position="583"/>
        <end position="604"/>
    </location>
</feature>
<dbReference type="Proteomes" id="UP000187209">
    <property type="component" value="Unassembled WGS sequence"/>
</dbReference>
<reference evidence="3 4" key="1">
    <citation type="submission" date="2016-11" db="EMBL/GenBank/DDBJ databases">
        <title>The macronuclear genome of Stentor coeruleus: a giant cell with tiny introns.</title>
        <authorList>
            <person name="Slabodnick M."/>
            <person name="Ruby J.G."/>
            <person name="Reiff S.B."/>
            <person name="Swart E.C."/>
            <person name="Gosai S."/>
            <person name="Prabakaran S."/>
            <person name="Witkowska E."/>
            <person name="Larue G.E."/>
            <person name="Fisher S."/>
            <person name="Freeman R.M."/>
            <person name="Gunawardena J."/>
            <person name="Chu W."/>
            <person name="Stover N.A."/>
            <person name="Gregory B.D."/>
            <person name="Nowacki M."/>
            <person name="Derisi J."/>
            <person name="Roy S.W."/>
            <person name="Marshall W.F."/>
            <person name="Sood P."/>
        </authorList>
    </citation>
    <scope>NUCLEOTIDE SEQUENCE [LARGE SCALE GENOMIC DNA]</scope>
    <source>
        <strain evidence="3">WM001</strain>
    </source>
</reference>
<keyword evidence="2" id="KW-0472">Membrane</keyword>
<dbReference type="PANTHER" id="PTHR13018">
    <property type="entry name" value="PROBABLE MEMBRANE PROTEIN DUF221-RELATED"/>
    <property type="match status" value="1"/>
</dbReference>
<keyword evidence="4" id="KW-1185">Reference proteome</keyword>
<evidence type="ECO:0008006" key="5">
    <source>
        <dbReference type="Google" id="ProtNLM"/>
    </source>
</evidence>
<feature type="transmembrane region" description="Helical" evidence="2">
    <location>
        <begin position="541"/>
        <end position="562"/>
    </location>
</feature>
<protein>
    <recommendedName>
        <fullName evidence="5">CSC1/OSCA1-like cytosolic domain-containing protein</fullName>
    </recommendedName>
</protein>
<dbReference type="GO" id="GO:0003676">
    <property type="term" value="F:nucleic acid binding"/>
    <property type="evidence" value="ECO:0007669"/>
    <property type="project" value="InterPro"/>
</dbReference>
<dbReference type="SUPFAM" id="SSF54928">
    <property type="entry name" value="RNA-binding domain, RBD"/>
    <property type="match status" value="1"/>
</dbReference>
<proteinExistence type="predicted"/>
<feature type="transmembrane region" description="Helical" evidence="2">
    <location>
        <begin position="708"/>
        <end position="731"/>
    </location>
</feature>
<keyword evidence="2" id="KW-1133">Transmembrane helix</keyword>